<name>A0A8J5FYB6_ZINOF</name>
<dbReference type="Pfam" id="PF12776">
    <property type="entry name" value="Myb_DNA-bind_3"/>
    <property type="match status" value="1"/>
</dbReference>
<feature type="compositionally biased region" description="Basic and acidic residues" evidence="1">
    <location>
        <begin position="220"/>
        <end position="236"/>
    </location>
</feature>
<organism evidence="4 5">
    <name type="scientific">Zingiber officinale</name>
    <name type="common">Ginger</name>
    <name type="synonym">Amomum zingiber</name>
    <dbReference type="NCBI Taxonomy" id="94328"/>
    <lineage>
        <taxon>Eukaryota</taxon>
        <taxon>Viridiplantae</taxon>
        <taxon>Streptophyta</taxon>
        <taxon>Embryophyta</taxon>
        <taxon>Tracheophyta</taxon>
        <taxon>Spermatophyta</taxon>
        <taxon>Magnoliopsida</taxon>
        <taxon>Liliopsida</taxon>
        <taxon>Zingiberales</taxon>
        <taxon>Zingiberaceae</taxon>
        <taxon>Zingiber</taxon>
    </lineage>
</organism>
<feature type="domain" description="Myb/SANT-like" evidence="2">
    <location>
        <begin position="260"/>
        <end position="355"/>
    </location>
</feature>
<dbReference type="AlphaFoldDB" id="A0A8J5FYB6"/>
<feature type="domain" description="DUF8040" evidence="3">
    <location>
        <begin position="1"/>
        <end position="70"/>
    </location>
</feature>
<dbReference type="InterPro" id="IPR058353">
    <property type="entry name" value="DUF8040"/>
</dbReference>
<proteinExistence type="predicted"/>
<evidence type="ECO:0000313" key="4">
    <source>
        <dbReference type="EMBL" id="KAG6497403.1"/>
    </source>
</evidence>
<protein>
    <recommendedName>
        <fullName evidence="6">Transposase</fullName>
    </recommendedName>
</protein>
<sequence>MSPSAFVELCNLLVKEGGLRPTTRITVEEQVAKSLYLLGHNVTNRALDFFFYQSGETVSRHFHNVLRAIMELEDKFLNQPDGSQVPSEIFNSNRFYPFFKDCVGAIDGAHIRVKVSPIDVPKFRGRKDFPTQNVLATCTFDLKFTYVLTGLITLYRGERYHLKEYSCNPPRNARELFNLRHSSLRNAIERAFGVVKKRFAIIRNEGLLAEVDAELNNNSEHQEENHSNRDDSDDARRGKFLKDSIAATMCASKVNNQCIWTKVMDDALIDAYLNQHNIDNRVGGTFTTHAFENIVNELKAKFSDKLIDKERIQNRMKHIKRCWFSCYDIFKNGMSGFGWDPITEFFIAESEVWQQLIEIKPAAAEWKTKPIRNYEKLVQLYGKDRATGQYAEIASEMRKRKASIEVENNVADSFVGSSTKKKSAKKGKVDDENISNAIDHVAQAIMSSTHEMVKSNELPIPEHEEVASPFHEQQQLHSAA</sequence>
<dbReference type="Proteomes" id="UP000734854">
    <property type="component" value="Unassembled WGS sequence"/>
</dbReference>
<dbReference type="EMBL" id="JACMSC010000012">
    <property type="protein sequence ID" value="KAG6497403.1"/>
    <property type="molecule type" value="Genomic_DNA"/>
</dbReference>
<gene>
    <name evidence="4" type="ORF">ZIOFF_045302</name>
</gene>
<comment type="caution">
    <text evidence="4">The sequence shown here is derived from an EMBL/GenBank/DDBJ whole genome shotgun (WGS) entry which is preliminary data.</text>
</comment>
<evidence type="ECO:0000256" key="1">
    <source>
        <dbReference type="SAM" id="MobiDB-lite"/>
    </source>
</evidence>
<feature type="region of interest" description="Disordered" evidence="1">
    <location>
        <begin position="216"/>
        <end position="236"/>
    </location>
</feature>
<dbReference type="PANTHER" id="PTHR22930:SF268">
    <property type="entry name" value="NUCLEASE HARBI1"/>
    <property type="match status" value="1"/>
</dbReference>
<evidence type="ECO:0000259" key="2">
    <source>
        <dbReference type="Pfam" id="PF12776"/>
    </source>
</evidence>
<accession>A0A8J5FYB6</accession>
<keyword evidence="5" id="KW-1185">Reference proteome</keyword>
<dbReference type="Pfam" id="PF26138">
    <property type="entry name" value="DUF8040"/>
    <property type="match status" value="1"/>
</dbReference>
<dbReference type="InterPro" id="IPR045249">
    <property type="entry name" value="HARBI1-like"/>
</dbReference>
<dbReference type="PANTHER" id="PTHR22930">
    <property type="match status" value="1"/>
</dbReference>
<evidence type="ECO:0008006" key="6">
    <source>
        <dbReference type="Google" id="ProtNLM"/>
    </source>
</evidence>
<reference evidence="4 5" key="1">
    <citation type="submission" date="2020-08" db="EMBL/GenBank/DDBJ databases">
        <title>Plant Genome Project.</title>
        <authorList>
            <person name="Zhang R.-G."/>
        </authorList>
    </citation>
    <scope>NUCLEOTIDE SEQUENCE [LARGE SCALE GENOMIC DNA]</scope>
    <source>
        <tissue evidence="4">Rhizome</tissue>
    </source>
</reference>
<evidence type="ECO:0000313" key="5">
    <source>
        <dbReference type="Proteomes" id="UP000734854"/>
    </source>
</evidence>
<evidence type="ECO:0000259" key="3">
    <source>
        <dbReference type="Pfam" id="PF26138"/>
    </source>
</evidence>
<dbReference type="InterPro" id="IPR024752">
    <property type="entry name" value="Myb/SANT-like_dom"/>
</dbReference>